<comment type="caution">
    <text evidence="1">The sequence shown here is derived from an EMBL/GenBank/DDBJ whole genome shotgun (WGS) entry which is preliminary data.</text>
</comment>
<protein>
    <submittedName>
        <fullName evidence="1">Uncharacterized protein</fullName>
    </submittedName>
</protein>
<keyword evidence="2" id="KW-1185">Reference proteome</keyword>
<evidence type="ECO:0000313" key="1">
    <source>
        <dbReference type="EMBL" id="GAA4108990.1"/>
    </source>
</evidence>
<proteinExistence type="predicted"/>
<sequence length="61" mass="7031">MFKAISAALSPPQEINNKERTAKTVSKVILKYSFKKLTPINKLWIKKITKSEVTRKENQNV</sequence>
<gene>
    <name evidence="1" type="ORF">GCM10022393_05330</name>
</gene>
<name>A0ABP7XAS2_9FLAO</name>
<reference evidence="2" key="1">
    <citation type="journal article" date="2019" name="Int. J. Syst. Evol. Microbiol.">
        <title>The Global Catalogue of Microorganisms (GCM) 10K type strain sequencing project: providing services to taxonomists for standard genome sequencing and annotation.</title>
        <authorList>
            <consortium name="The Broad Institute Genomics Platform"/>
            <consortium name="The Broad Institute Genome Sequencing Center for Infectious Disease"/>
            <person name="Wu L."/>
            <person name="Ma J."/>
        </authorList>
    </citation>
    <scope>NUCLEOTIDE SEQUENCE [LARGE SCALE GENOMIC DNA]</scope>
    <source>
        <strain evidence="2">JCM 17106</strain>
    </source>
</reference>
<dbReference type="Proteomes" id="UP001500459">
    <property type="component" value="Unassembled WGS sequence"/>
</dbReference>
<dbReference type="EMBL" id="BAABCW010000002">
    <property type="protein sequence ID" value="GAA4108990.1"/>
    <property type="molecule type" value="Genomic_DNA"/>
</dbReference>
<evidence type="ECO:0000313" key="2">
    <source>
        <dbReference type="Proteomes" id="UP001500459"/>
    </source>
</evidence>
<accession>A0ABP7XAS2</accession>
<organism evidence="1 2">
    <name type="scientific">Aquimarina addita</name>
    <dbReference type="NCBI Taxonomy" id="870485"/>
    <lineage>
        <taxon>Bacteria</taxon>
        <taxon>Pseudomonadati</taxon>
        <taxon>Bacteroidota</taxon>
        <taxon>Flavobacteriia</taxon>
        <taxon>Flavobacteriales</taxon>
        <taxon>Flavobacteriaceae</taxon>
        <taxon>Aquimarina</taxon>
    </lineage>
</organism>